<dbReference type="SUPFAM" id="SSF46689">
    <property type="entry name" value="Homeodomain-like"/>
    <property type="match status" value="1"/>
</dbReference>
<dbReference type="Proteomes" id="UP000612956">
    <property type="component" value="Unassembled WGS sequence"/>
</dbReference>
<proteinExistence type="predicted"/>
<feature type="region of interest" description="Disordered" evidence="5">
    <location>
        <begin position="1"/>
        <end position="20"/>
    </location>
</feature>
<dbReference type="Gene3D" id="1.10.357.10">
    <property type="entry name" value="Tetracycline Repressor, domain 2"/>
    <property type="match status" value="1"/>
</dbReference>
<dbReference type="RefSeq" id="WP_188827393.1">
    <property type="nucleotide sequence ID" value="NZ_BMMW01000001.1"/>
</dbReference>
<keyword evidence="2 4" id="KW-0238">DNA-binding</keyword>
<evidence type="ECO:0000256" key="5">
    <source>
        <dbReference type="SAM" id="MobiDB-lite"/>
    </source>
</evidence>
<comment type="caution">
    <text evidence="7">The sequence shown here is derived from an EMBL/GenBank/DDBJ whole genome shotgun (WGS) entry which is preliminary data.</text>
</comment>
<keyword evidence="3" id="KW-0804">Transcription</keyword>
<sequence length="208" mass="23136">MMPPQPDKQRKRPRQDRAKETRTHILATAAHLFGERGITETSTNRIAAEAEISVGTLYRYFADREEIVKELNDGLFTRVETRYGELLPAITGLTPQEAVTEILRAAVEILVAEGPLVRALVTDLNFYGSGIPDFEPRFRFILKVYILNAIGLQPGVDVDTIAFVALNAGFAVTLRSVYLENEGFDRETVIAQTAEMIGTWIATKAQVP</sequence>
<dbReference type="Pfam" id="PF00440">
    <property type="entry name" value="TetR_N"/>
    <property type="match status" value="1"/>
</dbReference>
<dbReference type="InterPro" id="IPR050109">
    <property type="entry name" value="HTH-type_TetR-like_transc_reg"/>
</dbReference>
<gene>
    <name evidence="7" type="ORF">GCM10011591_08200</name>
</gene>
<dbReference type="GO" id="GO:0003700">
    <property type="term" value="F:DNA-binding transcription factor activity"/>
    <property type="evidence" value="ECO:0007669"/>
    <property type="project" value="TreeGrafter"/>
</dbReference>
<accession>A0A917V529</accession>
<dbReference type="InterPro" id="IPR009057">
    <property type="entry name" value="Homeodomain-like_sf"/>
</dbReference>
<name>A0A917V529_9NOCA</name>
<dbReference type="PROSITE" id="PS50977">
    <property type="entry name" value="HTH_TETR_2"/>
    <property type="match status" value="1"/>
</dbReference>
<dbReference type="PANTHER" id="PTHR30055">
    <property type="entry name" value="HTH-TYPE TRANSCRIPTIONAL REGULATOR RUTR"/>
    <property type="match status" value="1"/>
</dbReference>
<reference evidence="7" key="1">
    <citation type="journal article" date="2014" name="Int. J. Syst. Evol. Microbiol.">
        <title>Complete genome sequence of Corynebacterium casei LMG S-19264T (=DSM 44701T), isolated from a smear-ripened cheese.</title>
        <authorList>
            <consortium name="US DOE Joint Genome Institute (JGI-PGF)"/>
            <person name="Walter F."/>
            <person name="Albersmeier A."/>
            <person name="Kalinowski J."/>
            <person name="Ruckert C."/>
        </authorList>
    </citation>
    <scope>NUCLEOTIDE SEQUENCE</scope>
    <source>
        <strain evidence="7">CGMCC 4.7278</strain>
    </source>
</reference>
<protein>
    <recommendedName>
        <fullName evidence="6">HTH tetR-type domain-containing protein</fullName>
    </recommendedName>
</protein>
<dbReference type="PRINTS" id="PR00455">
    <property type="entry name" value="HTHTETR"/>
</dbReference>
<dbReference type="GO" id="GO:0000976">
    <property type="term" value="F:transcription cis-regulatory region binding"/>
    <property type="evidence" value="ECO:0007669"/>
    <property type="project" value="TreeGrafter"/>
</dbReference>
<evidence type="ECO:0000256" key="3">
    <source>
        <dbReference type="ARBA" id="ARBA00023163"/>
    </source>
</evidence>
<organism evidence="7 8">
    <name type="scientific">Nocardia camponoti</name>
    <dbReference type="NCBI Taxonomy" id="1616106"/>
    <lineage>
        <taxon>Bacteria</taxon>
        <taxon>Bacillati</taxon>
        <taxon>Actinomycetota</taxon>
        <taxon>Actinomycetes</taxon>
        <taxon>Mycobacteriales</taxon>
        <taxon>Nocardiaceae</taxon>
        <taxon>Nocardia</taxon>
    </lineage>
</organism>
<evidence type="ECO:0000256" key="1">
    <source>
        <dbReference type="ARBA" id="ARBA00023015"/>
    </source>
</evidence>
<evidence type="ECO:0000313" key="8">
    <source>
        <dbReference type="Proteomes" id="UP000612956"/>
    </source>
</evidence>
<dbReference type="InterPro" id="IPR001647">
    <property type="entry name" value="HTH_TetR"/>
</dbReference>
<dbReference type="PANTHER" id="PTHR30055:SF234">
    <property type="entry name" value="HTH-TYPE TRANSCRIPTIONAL REGULATOR BETI"/>
    <property type="match status" value="1"/>
</dbReference>
<evidence type="ECO:0000259" key="6">
    <source>
        <dbReference type="PROSITE" id="PS50977"/>
    </source>
</evidence>
<keyword evidence="1" id="KW-0805">Transcription regulation</keyword>
<feature type="DNA-binding region" description="H-T-H motif" evidence="4">
    <location>
        <begin position="42"/>
        <end position="61"/>
    </location>
</feature>
<keyword evidence="8" id="KW-1185">Reference proteome</keyword>
<evidence type="ECO:0000313" key="7">
    <source>
        <dbReference type="EMBL" id="GGK38840.1"/>
    </source>
</evidence>
<evidence type="ECO:0000256" key="2">
    <source>
        <dbReference type="ARBA" id="ARBA00023125"/>
    </source>
</evidence>
<dbReference type="EMBL" id="BMMW01000001">
    <property type="protein sequence ID" value="GGK38840.1"/>
    <property type="molecule type" value="Genomic_DNA"/>
</dbReference>
<feature type="domain" description="HTH tetR-type" evidence="6">
    <location>
        <begin position="19"/>
        <end position="79"/>
    </location>
</feature>
<evidence type="ECO:0000256" key="4">
    <source>
        <dbReference type="PROSITE-ProRule" id="PRU00335"/>
    </source>
</evidence>
<dbReference type="AlphaFoldDB" id="A0A917V529"/>
<reference evidence="7" key="2">
    <citation type="submission" date="2020-09" db="EMBL/GenBank/DDBJ databases">
        <authorList>
            <person name="Sun Q."/>
            <person name="Zhou Y."/>
        </authorList>
    </citation>
    <scope>NUCLEOTIDE SEQUENCE</scope>
    <source>
        <strain evidence="7">CGMCC 4.7278</strain>
    </source>
</reference>